<dbReference type="PANTHER" id="PTHR32438">
    <property type="entry name" value="4-ALPHA-GLUCANOTRANSFERASE DPE1, CHLOROPLASTIC/AMYLOPLASTIC"/>
    <property type="match status" value="1"/>
</dbReference>
<evidence type="ECO:0000256" key="10">
    <source>
        <dbReference type="RuleBase" id="RU361207"/>
    </source>
</evidence>
<evidence type="ECO:0000256" key="5">
    <source>
        <dbReference type="ARBA" id="ARBA00022676"/>
    </source>
</evidence>
<evidence type="ECO:0000256" key="4">
    <source>
        <dbReference type="ARBA" id="ARBA00020295"/>
    </source>
</evidence>
<evidence type="ECO:0000256" key="2">
    <source>
        <dbReference type="ARBA" id="ARBA00005684"/>
    </source>
</evidence>
<dbReference type="InterPro" id="IPR048458">
    <property type="entry name" value="MalQ_N"/>
</dbReference>
<name>A0ABW4LH92_9MICO</name>
<evidence type="ECO:0000259" key="11">
    <source>
        <dbReference type="Pfam" id="PF21226"/>
    </source>
</evidence>
<protein>
    <recommendedName>
        <fullName evidence="4 10">4-alpha-glucanotransferase</fullName>
        <ecNumber evidence="3 10">2.4.1.25</ecNumber>
    </recommendedName>
    <alternativeName>
        <fullName evidence="8 10">Amylomaltase</fullName>
    </alternativeName>
    <alternativeName>
        <fullName evidence="9 10">Disproportionating enzyme</fullName>
    </alternativeName>
</protein>
<accession>A0ABW4LH92</accession>
<dbReference type="InterPro" id="IPR003385">
    <property type="entry name" value="Glyco_hydro_77"/>
</dbReference>
<dbReference type="Proteomes" id="UP001597347">
    <property type="component" value="Unassembled WGS sequence"/>
</dbReference>
<evidence type="ECO:0000313" key="12">
    <source>
        <dbReference type="EMBL" id="MFD1722796.1"/>
    </source>
</evidence>
<keyword evidence="13" id="KW-1185">Reference proteome</keyword>
<evidence type="ECO:0000313" key="13">
    <source>
        <dbReference type="Proteomes" id="UP001597347"/>
    </source>
</evidence>
<feature type="domain" description="MalQ N-terminal beta-sandwich" evidence="11">
    <location>
        <begin position="66"/>
        <end position="156"/>
    </location>
</feature>
<reference evidence="13" key="1">
    <citation type="journal article" date="2019" name="Int. J. Syst. Evol. Microbiol.">
        <title>The Global Catalogue of Microorganisms (GCM) 10K type strain sequencing project: providing services to taxonomists for standard genome sequencing and annotation.</title>
        <authorList>
            <consortium name="The Broad Institute Genomics Platform"/>
            <consortium name="The Broad Institute Genome Sequencing Center for Infectious Disease"/>
            <person name="Wu L."/>
            <person name="Ma J."/>
        </authorList>
    </citation>
    <scope>NUCLEOTIDE SEQUENCE [LARGE SCALE GENOMIC DNA]</scope>
    <source>
        <strain evidence="13">CGMCC 1.12471</strain>
    </source>
</reference>
<dbReference type="Pfam" id="PF21226">
    <property type="entry name" value="MalQ_N"/>
    <property type="match status" value="1"/>
</dbReference>
<evidence type="ECO:0000256" key="7">
    <source>
        <dbReference type="ARBA" id="ARBA00023277"/>
    </source>
</evidence>
<keyword evidence="5 10" id="KW-0328">Glycosyltransferase</keyword>
<comment type="catalytic activity">
    <reaction evidence="1 10">
        <text>Transfers a segment of a (1-&gt;4)-alpha-D-glucan to a new position in an acceptor, which may be glucose or a (1-&gt;4)-alpha-D-glucan.</text>
        <dbReference type="EC" id="2.4.1.25"/>
    </reaction>
</comment>
<comment type="similarity">
    <text evidence="2 10">Belongs to the disproportionating enzyme family.</text>
</comment>
<dbReference type="SUPFAM" id="SSF51445">
    <property type="entry name" value="(Trans)glycosidases"/>
    <property type="match status" value="1"/>
</dbReference>
<comment type="caution">
    <text evidence="12">The sequence shown here is derived from an EMBL/GenBank/DDBJ whole genome shotgun (WGS) entry which is preliminary data.</text>
</comment>
<dbReference type="Pfam" id="PF02446">
    <property type="entry name" value="Glyco_hydro_77"/>
    <property type="match status" value="1"/>
</dbReference>
<evidence type="ECO:0000256" key="1">
    <source>
        <dbReference type="ARBA" id="ARBA00000439"/>
    </source>
</evidence>
<evidence type="ECO:0000256" key="9">
    <source>
        <dbReference type="ARBA" id="ARBA00031501"/>
    </source>
</evidence>
<keyword evidence="6 10" id="KW-0808">Transferase</keyword>
<keyword evidence="7 10" id="KW-0119">Carbohydrate metabolism</keyword>
<evidence type="ECO:0000256" key="8">
    <source>
        <dbReference type="ARBA" id="ARBA00031423"/>
    </source>
</evidence>
<dbReference type="EC" id="2.4.1.25" evidence="3 10"/>
<gene>
    <name evidence="12" type="primary">malQ</name>
    <name evidence="12" type="ORF">ACFSBI_14665</name>
</gene>
<organism evidence="12 13">
    <name type="scientific">Amnibacterium endophyticum</name>
    <dbReference type="NCBI Taxonomy" id="2109337"/>
    <lineage>
        <taxon>Bacteria</taxon>
        <taxon>Bacillati</taxon>
        <taxon>Actinomycetota</taxon>
        <taxon>Actinomycetes</taxon>
        <taxon>Micrococcales</taxon>
        <taxon>Microbacteriaceae</taxon>
        <taxon>Amnibacterium</taxon>
    </lineage>
</organism>
<dbReference type="EMBL" id="JBHUEA010000028">
    <property type="protein sequence ID" value="MFD1722796.1"/>
    <property type="molecule type" value="Genomic_DNA"/>
</dbReference>
<dbReference type="GO" id="GO:0004134">
    <property type="term" value="F:4-alpha-glucanotransferase activity"/>
    <property type="evidence" value="ECO:0007669"/>
    <property type="project" value="UniProtKB-EC"/>
</dbReference>
<sequence>MTAPEPALLDLAHALHVSTSFTDWKGVERTVSAETLTAVLTAQGVDAADPVAALQRAWDAPWRRMLPGTVMATGGRERLVWMHVPDGDPAHLEVRLEDGGVRALEQADQWVPPREVDGRVIGEATFRVPGDLPLGYHRLVGTSGDTSAEAALIVTPDRLPLPPHGWGVAAQLYSVRSEQSWGVGDLTDLTDLAVFAGADLGADFVLVNPLHAAEPLPPLEPSPYLPSSRRFFNPLYLRVEAVPELASMPSRARARLTVLAKRVRERASGDRIDRDTAWAAKREALRLLFAVPRTAGRERDLAAFRAREGEALTQFATWSVLAEHHGNDARTWPAELRDPSSPEVAAFREAHADDVEFTAWLQWLLDEQLAHAQSKAAGTGMSIGTMHDLAVGVHPGGADAWRLGDAYARGVSVGAPPDPFNQLGQNWLQPPWRPDALEASGYAPFRDLIAAVLRHAGGVRVDHIIGLFRLWWVPEGMDADRGAYVYYDHEALIGVLALEAHRAGAVVVGEDLGVVDPQARDYFASRGILGTSILWFENRDGAPLPAEDWREACLASVTTHDLPPTAGYLQHTHVRLRAELGLLTRSVEEEVADDRAEQRVWLDELRRRGLLADDADEEETVLALHRYLTLTPARLTSAALVDLVGDVRTQNQPGTSDEYPNWRIPLSGPDGEPITLEQVLTSPRAARLAAVLRQ</sequence>
<evidence type="ECO:0000256" key="6">
    <source>
        <dbReference type="ARBA" id="ARBA00022679"/>
    </source>
</evidence>
<dbReference type="NCBIfam" id="TIGR00217">
    <property type="entry name" value="malQ"/>
    <property type="match status" value="1"/>
</dbReference>
<dbReference type="PANTHER" id="PTHR32438:SF5">
    <property type="entry name" value="4-ALPHA-GLUCANOTRANSFERASE DPE1, CHLOROPLASTIC_AMYLOPLASTIC"/>
    <property type="match status" value="1"/>
</dbReference>
<dbReference type="InterPro" id="IPR017853">
    <property type="entry name" value="GH"/>
</dbReference>
<dbReference type="Gene3D" id="3.20.20.80">
    <property type="entry name" value="Glycosidases"/>
    <property type="match status" value="1"/>
</dbReference>
<evidence type="ECO:0000256" key="3">
    <source>
        <dbReference type="ARBA" id="ARBA00012560"/>
    </source>
</evidence>
<proteinExistence type="inferred from homology"/>
<dbReference type="RefSeq" id="WP_377936215.1">
    <property type="nucleotide sequence ID" value="NZ_JBHUEA010000028.1"/>
</dbReference>